<keyword evidence="4" id="KW-1185">Reference proteome</keyword>
<evidence type="ECO:0000259" key="2">
    <source>
        <dbReference type="PROSITE" id="PS51505"/>
    </source>
</evidence>
<dbReference type="PANTHER" id="PTHR47805:SF1">
    <property type="entry name" value="SAGA-ASSOCIATED FACTOR 73"/>
    <property type="match status" value="1"/>
</dbReference>
<protein>
    <recommendedName>
        <fullName evidence="2">SCA7 domain-containing protein</fullName>
    </recommendedName>
</protein>
<feature type="region of interest" description="Disordered" evidence="1">
    <location>
        <begin position="137"/>
        <end position="272"/>
    </location>
</feature>
<dbReference type="Gene3D" id="6.10.140.1270">
    <property type="match status" value="1"/>
</dbReference>
<evidence type="ECO:0000313" key="4">
    <source>
        <dbReference type="Proteomes" id="UP001150569"/>
    </source>
</evidence>
<name>A0A9W8DKB4_9FUNG</name>
<gene>
    <name evidence="3" type="ORF">IWQ60_009962</name>
</gene>
<organism evidence="3 4">
    <name type="scientific">Tieghemiomyces parasiticus</name>
    <dbReference type="NCBI Taxonomy" id="78921"/>
    <lineage>
        <taxon>Eukaryota</taxon>
        <taxon>Fungi</taxon>
        <taxon>Fungi incertae sedis</taxon>
        <taxon>Zoopagomycota</taxon>
        <taxon>Kickxellomycotina</taxon>
        <taxon>Dimargaritomycetes</taxon>
        <taxon>Dimargaritales</taxon>
        <taxon>Dimargaritaceae</taxon>
        <taxon>Tieghemiomyces</taxon>
    </lineage>
</organism>
<dbReference type="GO" id="GO:0031048">
    <property type="term" value="P:regulatory ncRNA-mediated heterochromatin formation"/>
    <property type="evidence" value="ECO:0007669"/>
    <property type="project" value="TreeGrafter"/>
</dbReference>
<dbReference type="EMBL" id="JANBPT010000891">
    <property type="protein sequence ID" value="KAJ1911812.1"/>
    <property type="molecule type" value="Genomic_DNA"/>
</dbReference>
<feature type="region of interest" description="Disordered" evidence="1">
    <location>
        <begin position="80"/>
        <end position="109"/>
    </location>
</feature>
<dbReference type="GO" id="GO:0000124">
    <property type="term" value="C:SAGA complex"/>
    <property type="evidence" value="ECO:0007669"/>
    <property type="project" value="InterPro"/>
</dbReference>
<dbReference type="PANTHER" id="PTHR47805">
    <property type="entry name" value="SAGA-ASSOCIATED FACTOR 73"/>
    <property type="match status" value="1"/>
</dbReference>
<dbReference type="AlphaFoldDB" id="A0A9W8DKB4"/>
<comment type="caution">
    <text evidence="3">The sequence shown here is derived from an EMBL/GenBank/DDBJ whole genome shotgun (WGS) entry which is preliminary data.</text>
</comment>
<dbReference type="InterPro" id="IPR013243">
    <property type="entry name" value="SCA7_dom"/>
</dbReference>
<dbReference type="GO" id="GO:0006357">
    <property type="term" value="P:regulation of transcription by RNA polymerase II"/>
    <property type="evidence" value="ECO:0007669"/>
    <property type="project" value="TreeGrafter"/>
</dbReference>
<accession>A0A9W8DKB4</accession>
<dbReference type="PROSITE" id="PS51505">
    <property type="entry name" value="SCA7"/>
    <property type="match status" value="1"/>
</dbReference>
<sequence length="420" mass="44288">EDDVQRSAAYRDLEKLFREADAVEQWAPVRSDPASQGSVTRSINPEYLTQFGTQPLEEDTAVVRCDLCGKAVAKKFLASHKTRSCPNAPRSSTPVATTTTTTTSVAGIGSAVTPEAGKAANSTGTLGGEEVLSSGSVVALSGQAPTPAFNGKGKVKEGDGRGRPRTKKPGKPPGRKPQGGTAADEPACASEILGKRSLADTLQDDELNPETPTPADSSMPSPTPSSISTLAPSEKKARVKKERKSGGGSKAPASSAGSLAAAAAKANARGKGPIDLDKHCGVPLPNGQLCTRSLTCKTHSMGAKRAVAGRSQLYDMLLKAHLAKSRSAAAALKHASQKEKDSGEANETSGLTQQEEEEERAMSSDEEVDLVLRAIREYRPTPLATRTVTPLVRRRHRYLRIRDIFLDALKPPNGPQVLNQ</sequence>
<feature type="domain" description="SCA7" evidence="2">
    <location>
        <begin position="267"/>
        <end position="333"/>
    </location>
</feature>
<feature type="non-terminal residue" evidence="3">
    <location>
        <position position="420"/>
    </location>
</feature>
<evidence type="ECO:0000256" key="1">
    <source>
        <dbReference type="SAM" id="MobiDB-lite"/>
    </source>
</evidence>
<feature type="region of interest" description="Disordered" evidence="1">
    <location>
        <begin position="329"/>
        <end position="366"/>
    </location>
</feature>
<reference evidence="3" key="1">
    <citation type="submission" date="2022-07" db="EMBL/GenBank/DDBJ databases">
        <title>Phylogenomic reconstructions and comparative analyses of Kickxellomycotina fungi.</title>
        <authorList>
            <person name="Reynolds N.K."/>
            <person name="Stajich J.E."/>
            <person name="Barry K."/>
            <person name="Grigoriev I.V."/>
            <person name="Crous P."/>
            <person name="Smith M.E."/>
        </authorList>
    </citation>
    <scope>NUCLEOTIDE SEQUENCE</scope>
    <source>
        <strain evidence="3">RSA 861</strain>
    </source>
</reference>
<dbReference type="Pfam" id="PF08313">
    <property type="entry name" value="SCA7"/>
    <property type="match status" value="1"/>
</dbReference>
<evidence type="ECO:0000313" key="3">
    <source>
        <dbReference type="EMBL" id="KAJ1911812.1"/>
    </source>
</evidence>
<dbReference type="OrthoDB" id="21678at2759"/>
<dbReference type="InterPro" id="IPR037804">
    <property type="entry name" value="SGF73"/>
</dbReference>
<feature type="compositionally biased region" description="Low complexity" evidence="1">
    <location>
        <begin position="213"/>
        <end position="232"/>
    </location>
</feature>
<feature type="compositionally biased region" description="Acidic residues" evidence="1">
    <location>
        <begin position="354"/>
        <end position="366"/>
    </location>
</feature>
<feature type="compositionally biased region" description="Low complexity" evidence="1">
    <location>
        <begin position="250"/>
        <end position="271"/>
    </location>
</feature>
<proteinExistence type="predicted"/>
<dbReference type="Proteomes" id="UP001150569">
    <property type="component" value="Unassembled WGS sequence"/>
</dbReference>
<feature type="compositionally biased region" description="Basic residues" evidence="1">
    <location>
        <begin position="163"/>
        <end position="174"/>
    </location>
</feature>
<dbReference type="GO" id="GO:1904802">
    <property type="term" value="P:RITS complex assembly"/>
    <property type="evidence" value="ECO:0007669"/>
    <property type="project" value="TreeGrafter"/>
</dbReference>